<reference evidence="2" key="1">
    <citation type="submission" date="2022-11" db="UniProtKB">
        <authorList>
            <consortium name="WormBaseParasite"/>
        </authorList>
    </citation>
    <scope>IDENTIFICATION</scope>
</reference>
<evidence type="ECO:0000313" key="1">
    <source>
        <dbReference type="Proteomes" id="UP000887572"/>
    </source>
</evidence>
<dbReference type="AlphaFoldDB" id="A0A914GP38"/>
<evidence type="ECO:0000313" key="2">
    <source>
        <dbReference type="WBParaSite" id="Gr19_v10_g10040.t1"/>
    </source>
</evidence>
<sequence length="254" mass="27948">MLNQTCFAKYYVPASPVVNSLCIKAQTNPIFIRVKQLNRFNHTAVRISPAQQLVPMEPEQQYQIVPNGAQPINKRVQPLTVEFSHPLSNSATHCRIQPPAVEFSHSLSNSATHCRIQPLTVEFSHSLSNSVTVEIFNFLLSGRNVGGTKCRVGEVSYLLSGRNVGGIMSRGRSVAWAKCRICLVGEMSGAKCRVGEVSYLLSERNVGGKMSRGRSVYLLSGRNVGGKMSRRRSVAWAKCRICLVGDMSYFGLVG</sequence>
<protein>
    <submittedName>
        <fullName evidence="2">Uncharacterized protein</fullName>
    </submittedName>
</protein>
<accession>A0A914GP38</accession>
<dbReference type="Proteomes" id="UP000887572">
    <property type="component" value="Unplaced"/>
</dbReference>
<keyword evidence="1" id="KW-1185">Reference proteome</keyword>
<name>A0A914GP38_GLORO</name>
<proteinExistence type="predicted"/>
<dbReference type="WBParaSite" id="Gr19_v10_g10040.t1">
    <property type="protein sequence ID" value="Gr19_v10_g10040.t1"/>
    <property type="gene ID" value="Gr19_v10_g10040"/>
</dbReference>
<organism evidence="1 2">
    <name type="scientific">Globodera rostochiensis</name>
    <name type="common">Golden nematode worm</name>
    <name type="synonym">Heterodera rostochiensis</name>
    <dbReference type="NCBI Taxonomy" id="31243"/>
    <lineage>
        <taxon>Eukaryota</taxon>
        <taxon>Metazoa</taxon>
        <taxon>Ecdysozoa</taxon>
        <taxon>Nematoda</taxon>
        <taxon>Chromadorea</taxon>
        <taxon>Rhabditida</taxon>
        <taxon>Tylenchina</taxon>
        <taxon>Tylenchomorpha</taxon>
        <taxon>Tylenchoidea</taxon>
        <taxon>Heteroderidae</taxon>
        <taxon>Heteroderinae</taxon>
        <taxon>Globodera</taxon>
    </lineage>
</organism>